<evidence type="ECO:0000256" key="5">
    <source>
        <dbReference type="ARBA" id="ARBA00023096"/>
    </source>
</evidence>
<dbReference type="PROSITE" id="PS00671">
    <property type="entry name" value="D_2_HYDROXYACID_DH_3"/>
    <property type="match status" value="1"/>
</dbReference>
<keyword evidence="2" id="KW-0963">Cytoplasm</keyword>
<proteinExistence type="inferred from homology"/>
<dbReference type="Pfam" id="PF02826">
    <property type="entry name" value="2-Hacid_dh_C"/>
    <property type="match status" value="1"/>
</dbReference>
<dbReference type="InterPro" id="IPR029753">
    <property type="entry name" value="D-isomer_DH_CS"/>
</dbReference>
<organism evidence="9 10">
    <name type="scientific">Legionella drancourtii LLAP12</name>
    <dbReference type="NCBI Taxonomy" id="658187"/>
    <lineage>
        <taxon>Bacteria</taxon>
        <taxon>Pseudomonadati</taxon>
        <taxon>Pseudomonadota</taxon>
        <taxon>Gammaproteobacteria</taxon>
        <taxon>Legionellales</taxon>
        <taxon>Legionellaceae</taxon>
        <taxon>Legionella</taxon>
    </lineage>
</organism>
<dbReference type="InterPro" id="IPR006140">
    <property type="entry name" value="D-isomer_DH_NAD-bd"/>
</dbReference>
<protein>
    <recommendedName>
        <fullName evidence="11">Erythronate-4-phosphate dehydrogenase</fullName>
    </recommendedName>
</protein>
<evidence type="ECO:0008006" key="11">
    <source>
        <dbReference type="Google" id="ProtNLM"/>
    </source>
</evidence>
<dbReference type="HOGENOM" id="CLU_019796_4_0_6"/>
<evidence type="ECO:0000313" key="9">
    <source>
        <dbReference type="EMBL" id="EHL31544.1"/>
    </source>
</evidence>
<keyword evidence="10" id="KW-1185">Reference proteome</keyword>
<evidence type="ECO:0000259" key="8">
    <source>
        <dbReference type="Pfam" id="PF02826"/>
    </source>
</evidence>
<name>G9EMK8_9GAMM</name>
<sequence length="357" mass="39773">MNILADGSLPGLKQAFPEPFHLTLYHHLDDVAQLIPGQDILLCRATLKVNHSLLKNHSLRYVATATSGTDHLDYPWLTSQNIQVIDAKGCNARAVADYVVSALAYVEQHHLIQGNKAGIIGFGKVGSQVAARLQAAGFELLTYDPLKELREPNTFQSCQFDDLSQADLLCIHAELHDTQPHPSLNLINQPFLEHLKSGCVIINAARGGIINEEALLNNHKTLSYCTDVYLNEPAVDQRIIERTTLCTPHIAGHSLEAKYLAVAMVSERLHQIIGLPSPQFAIPELKHIFALKNDKTWEENVLSIYNPLDETILLKEATDKESAFLTLRKNHHQRHNFQLYANSALDKKSRLLLGETG</sequence>
<keyword evidence="4" id="KW-0520">NAD</keyword>
<accession>G9EMK8</accession>
<evidence type="ECO:0000256" key="3">
    <source>
        <dbReference type="ARBA" id="ARBA00023002"/>
    </source>
</evidence>
<evidence type="ECO:0000256" key="4">
    <source>
        <dbReference type="ARBA" id="ARBA00023027"/>
    </source>
</evidence>
<dbReference type="CDD" id="cd12158">
    <property type="entry name" value="ErythrP_dh"/>
    <property type="match status" value="1"/>
</dbReference>
<reference evidence="9 10" key="1">
    <citation type="journal article" date="2011" name="BMC Genomics">
        <title>Insight into cross-talk between intra-amoebal pathogens.</title>
        <authorList>
            <person name="Gimenez G."/>
            <person name="Bertelli C."/>
            <person name="Moliner C."/>
            <person name="Robert C."/>
            <person name="Raoult D."/>
            <person name="Fournier P.E."/>
            <person name="Greub G."/>
        </authorList>
    </citation>
    <scope>NUCLEOTIDE SEQUENCE [LARGE SCALE GENOMIC DNA]</scope>
    <source>
        <strain evidence="9 10">LLAP12</strain>
    </source>
</reference>
<dbReference type="EMBL" id="JH413813">
    <property type="protein sequence ID" value="EHL31544.1"/>
    <property type="molecule type" value="Genomic_DNA"/>
</dbReference>
<keyword evidence="3 6" id="KW-0560">Oxidoreductase</keyword>
<dbReference type="InParanoid" id="G9EMK8"/>
<dbReference type="InterPro" id="IPR036291">
    <property type="entry name" value="NAD(P)-bd_dom_sf"/>
</dbReference>
<feature type="domain" description="D-isomer specific 2-hydroxyacid dehydrogenase NAD-binding" evidence="8">
    <location>
        <begin position="109"/>
        <end position="251"/>
    </location>
</feature>
<dbReference type="Pfam" id="PF00389">
    <property type="entry name" value="2-Hacid_dh"/>
    <property type="match status" value="1"/>
</dbReference>
<keyword evidence="5" id="KW-0664">Pyridoxine biosynthesis</keyword>
<comment type="similarity">
    <text evidence="1 6">Belongs to the D-isomer specific 2-hydroxyacid dehydrogenase family.</text>
</comment>
<dbReference type="STRING" id="658187.LDG_6476"/>
<dbReference type="InterPro" id="IPR050418">
    <property type="entry name" value="D-iso_2-hydroxyacid_DH_PdxB"/>
</dbReference>
<dbReference type="OrthoDB" id="9770208at2"/>
<dbReference type="eggNOG" id="COG0111">
    <property type="taxonomic scope" value="Bacteria"/>
</dbReference>
<dbReference type="AlphaFoldDB" id="G9EMK8"/>
<dbReference type="SUPFAM" id="SSF52283">
    <property type="entry name" value="Formate/glycerate dehydrogenase catalytic domain-like"/>
    <property type="match status" value="1"/>
</dbReference>
<feature type="domain" description="D-isomer specific 2-hydroxyacid dehydrogenase catalytic" evidence="7">
    <location>
        <begin position="29"/>
        <end position="269"/>
    </location>
</feature>
<dbReference type="PROSITE" id="PS00065">
    <property type="entry name" value="D_2_HYDROXYACID_DH_1"/>
    <property type="match status" value="1"/>
</dbReference>
<evidence type="ECO:0000256" key="2">
    <source>
        <dbReference type="ARBA" id="ARBA00022490"/>
    </source>
</evidence>
<dbReference type="InterPro" id="IPR006139">
    <property type="entry name" value="D-isomer_2_OHA_DH_cat_dom"/>
</dbReference>
<dbReference type="PANTHER" id="PTHR43761:SF1">
    <property type="entry name" value="D-ISOMER SPECIFIC 2-HYDROXYACID DEHYDROGENASE CATALYTIC DOMAIN-CONTAINING PROTEIN-RELATED"/>
    <property type="match status" value="1"/>
</dbReference>
<dbReference type="GO" id="GO:0008615">
    <property type="term" value="P:pyridoxine biosynthetic process"/>
    <property type="evidence" value="ECO:0007669"/>
    <property type="project" value="UniProtKB-KW"/>
</dbReference>
<dbReference type="PANTHER" id="PTHR43761">
    <property type="entry name" value="D-ISOMER SPECIFIC 2-HYDROXYACID DEHYDROGENASE FAMILY PROTEIN (AFU_ORTHOLOGUE AFUA_1G13630)"/>
    <property type="match status" value="1"/>
</dbReference>
<dbReference type="Proteomes" id="UP000002770">
    <property type="component" value="Unassembled WGS sequence"/>
</dbReference>
<dbReference type="GO" id="GO:0033711">
    <property type="term" value="F:4-phosphoerythronate dehydrogenase activity"/>
    <property type="evidence" value="ECO:0007669"/>
    <property type="project" value="InterPro"/>
</dbReference>
<dbReference type="Gene3D" id="3.40.50.720">
    <property type="entry name" value="NAD(P)-binding Rossmann-like Domain"/>
    <property type="match status" value="2"/>
</dbReference>
<dbReference type="RefSeq" id="WP_006870406.1">
    <property type="nucleotide sequence ID" value="NZ_JH413813.1"/>
</dbReference>
<dbReference type="SUPFAM" id="SSF51735">
    <property type="entry name" value="NAD(P)-binding Rossmann-fold domains"/>
    <property type="match status" value="1"/>
</dbReference>
<dbReference type="GO" id="GO:0051287">
    <property type="term" value="F:NAD binding"/>
    <property type="evidence" value="ECO:0007669"/>
    <property type="project" value="InterPro"/>
</dbReference>
<dbReference type="FunCoup" id="G9EMK8">
    <property type="interactions" value="120"/>
</dbReference>
<gene>
    <name evidence="9" type="ORF">LDG_6476</name>
</gene>
<evidence type="ECO:0000256" key="6">
    <source>
        <dbReference type="RuleBase" id="RU003719"/>
    </source>
</evidence>
<dbReference type="InterPro" id="IPR029752">
    <property type="entry name" value="D-isomer_DH_CS1"/>
</dbReference>
<evidence type="ECO:0000256" key="1">
    <source>
        <dbReference type="ARBA" id="ARBA00005854"/>
    </source>
</evidence>
<evidence type="ECO:0000259" key="7">
    <source>
        <dbReference type="Pfam" id="PF00389"/>
    </source>
</evidence>
<evidence type="ECO:0000313" key="10">
    <source>
        <dbReference type="Proteomes" id="UP000002770"/>
    </source>
</evidence>
<dbReference type="InterPro" id="IPR020921">
    <property type="entry name" value="Erythronate-4-P_DHase"/>
</dbReference>
<dbReference type="GO" id="GO:0005737">
    <property type="term" value="C:cytoplasm"/>
    <property type="evidence" value="ECO:0007669"/>
    <property type="project" value="InterPro"/>
</dbReference>